<dbReference type="EMBL" id="NBYY01000034">
    <property type="protein sequence ID" value="PCS21527.1"/>
    <property type="molecule type" value="Genomic_DNA"/>
</dbReference>
<evidence type="ECO:0000313" key="1">
    <source>
        <dbReference type="EMBL" id="PCS21527.1"/>
    </source>
</evidence>
<protein>
    <recommendedName>
        <fullName evidence="3">Mobile element protein</fullName>
    </recommendedName>
</protein>
<accession>A0A2A5T031</accession>
<dbReference type="AlphaFoldDB" id="A0A2A5T031"/>
<dbReference type="Proteomes" id="UP000219020">
    <property type="component" value="Unassembled WGS sequence"/>
</dbReference>
<sequence>MKDEKLAKWQKDRGYHQRSLVETATFRYKQLLSPKPNSS</sequence>
<reference evidence="2" key="1">
    <citation type="submission" date="2017-04" db="EMBL/GenBank/DDBJ databases">
        <title>Genome evolution of the luminous symbionts of deep sea anglerfish.</title>
        <authorList>
            <person name="Hendry T.A."/>
        </authorList>
    </citation>
    <scope>NUCLEOTIDE SEQUENCE [LARGE SCALE GENOMIC DNA]</scope>
</reference>
<gene>
    <name evidence="1" type="ORF">BTN49_3067</name>
</gene>
<keyword evidence="2" id="KW-1185">Reference proteome</keyword>
<proteinExistence type="predicted"/>
<evidence type="ECO:0008006" key="3">
    <source>
        <dbReference type="Google" id="ProtNLM"/>
    </source>
</evidence>
<evidence type="ECO:0000313" key="2">
    <source>
        <dbReference type="Proteomes" id="UP000219020"/>
    </source>
</evidence>
<organism evidence="1 2">
    <name type="scientific">Candidatus Enterovibrio escicola</name>
    <dbReference type="NCBI Taxonomy" id="1927127"/>
    <lineage>
        <taxon>Bacteria</taxon>
        <taxon>Pseudomonadati</taxon>
        <taxon>Pseudomonadota</taxon>
        <taxon>Gammaproteobacteria</taxon>
        <taxon>Vibrionales</taxon>
        <taxon>Vibrionaceae</taxon>
        <taxon>Enterovibrio</taxon>
    </lineage>
</organism>
<name>A0A2A5T031_9GAMM</name>
<comment type="caution">
    <text evidence="1">The sequence shown here is derived from an EMBL/GenBank/DDBJ whole genome shotgun (WGS) entry which is preliminary data.</text>
</comment>